<feature type="domain" description="MsrB" evidence="9">
    <location>
        <begin position="80"/>
        <end position="201"/>
    </location>
</feature>
<feature type="chain" id="PRO_5022010413" description="Peptide methionine sulfoxide reductase MsrB" evidence="8">
    <location>
        <begin position="27"/>
        <end position="222"/>
    </location>
</feature>
<gene>
    <name evidence="10" type="primary">msrB_1</name>
    <name evidence="6" type="synonym">msrB</name>
    <name evidence="10" type="ORF">Pla8534_28880</name>
</gene>
<evidence type="ECO:0000256" key="2">
    <source>
        <dbReference type="ARBA" id="ARBA00022723"/>
    </source>
</evidence>
<organism evidence="10 11">
    <name type="scientific">Lignipirellula cremea</name>
    <dbReference type="NCBI Taxonomy" id="2528010"/>
    <lineage>
        <taxon>Bacteria</taxon>
        <taxon>Pseudomonadati</taxon>
        <taxon>Planctomycetota</taxon>
        <taxon>Planctomycetia</taxon>
        <taxon>Pirellulales</taxon>
        <taxon>Pirellulaceae</taxon>
        <taxon>Lignipirellula</taxon>
    </lineage>
</organism>
<protein>
    <recommendedName>
        <fullName evidence="6">Peptide methionine sulfoxide reductase MsrB</fullName>
        <ecNumber evidence="6">1.8.4.12</ecNumber>
    </recommendedName>
    <alternativeName>
        <fullName evidence="6">Peptide-methionine (R)-S-oxide reductase</fullName>
    </alternativeName>
</protein>
<feature type="binding site" evidence="6">
    <location>
        <position position="119"/>
    </location>
    <ligand>
        <name>Zn(2+)</name>
        <dbReference type="ChEBI" id="CHEBI:29105"/>
    </ligand>
</feature>
<dbReference type="InterPro" id="IPR028427">
    <property type="entry name" value="Met_Sox_Rdtase_MsrB"/>
</dbReference>
<evidence type="ECO:0000256" key="5">
    <source>
        <dbReference type="ARBA" id="ARBA00048488"/>
    </source>
</evidence>
<dbReference type="SUPFAM" id="SSF51316">
    <property type="entry name" value="Mss4-like"/>
    <property type="match status" value="1"/>
</dbReference>
<accession>A0A518DTA0</accession>
<feature type="region of interest" description="Disordered" evidence="7">
    <location>
        <begin position="202"/>
        <end position="222"/>
    </location>
</feature>
<evidence type="ECO:0000256" key="1">
    <source>
        <dbReference type="ARBA" id="ARBA00007174"/>
    </source>
</evidence>
<feature type="signal peptide" evidence="8">
    <location>
        <begin position="1"/>
        <end position="26"/>
    </location>
</feature>
<keyword evidence="3 6" id="KW-0862">Zinc</keyword>
<comment type="similarity">
    <text evidence="1 6">Belongs to the MsrB Met sulfoxide reductase family.</text>
</comment>
<dbReference type="Proteomes" id="UP000317648">
    <property type="component" value="Chromosome"/>
</dbReference>
<dbReference type="PROSITE" id="PS51790">
    <property type="entry name" value="MSRB"/>
    <property type="match status" value="1"/>
</dbReference>
<evidence type="ECO:0000256" key="3">
    <source>
        <dbReference type="ARBA" id="ARBA00022833"/>
    </source>
</evidence>
<dbReference type="NCBIfam" id="TIGR00357">
    <property type="entry name" value="peptide-methionine (R)-S-oxide reductase MsrB"/>
    <property type="match status" value="1"/>
</dbReference>
<comment type="catalytic activity">
    <reaction evidence="5 6">
        <text>L-methionyl-[protein] + [thioredoxin]-disulfide + H2O = L-methionyl-(R)-S-oxide-[protein] + [thioredoxin]-dithiol</text>
        <dbReference type="Rhea" id="RHEA:24164"/>
        <dbReference type="Rhea" id="RHEA-COMP:10698"/>
        <dbReference type="Rhea" id="RHEA-COMP:10700"/>
        <dbReference type="Rhea" id="RHEA-COMP:12313"/>
        <dbReference type="Rhea" id="RHEA-COMP:12314"/>
        <dbReference type="ChEBI" id="CHEBI:15377"/>
        <dbReference type="ChEBI" id="CHEBI:16044"/>
        <dbReference type="ChEBI" id="CHEBI:29950"/>
        <dbReference type="ChEBI" id="CHEBI:45764"/>
        <dbReference type="ChEBI" id="CHEBI:50058"/>
        <dbReference type="EC" id="1.8.4.12"/>
    </reaction>
</comment>
<dbReference type="HAMAP" id="MF_01400">
    <property type="entry name" value="MsrB"/>
    <property type="match status" value="1"/>
</dbReference>
<dbReference type="GO" id="GO:0008270">
    <property type="term" value="F:zinc ion binding"/>
    <property type="evidence" value="ECO:0007669"/>
    <property type="project" value="UniProtKB-UniRule"/>
</dbReference>
<feature type="binding site" evidence="6">
    <location>
        <position position="167"/>
    </location>
    <ligand>
        <name>Zn(2+)</name>
        <dbReference type="ChEBI" id="CHEBI:29105"/>
    </ligand>
</feature>
<dbReference type="RefSeq" id="WP_231756610.1">
    <property type="nucleotide sequence ID" value="NZ_CP036433.1"/>
</dbReference>
<keyword evidence="2 6" id="KW-0479">Metal-binding</keyword>
<dbReference type="PANTHER" id="PTHR10173">
    <property type="entry name" value="METHIONINE SULFOXIDE REDUCTASE"/>
    <property type="match status" value="1"/>
</dbReference>
<dbReference type="FunFam" id="2.170.150.20:FF:000001">
    <property type="entry name" value="Peptide methionine sulfoxide reductase MsrB"/>
    <property type="match status" value="1"/>
</dbReference>
<feature type="binding site" evidence="6">
    <location>
        <position position="170"/>
    </location>
    <ligand>
        <name>Zn(2+)</name>
        <dbReference type="ChEBI" id="CHEBI:29105"/>
    </ligand>
</feature>
<proteinExistence type="inferred from homology"/>
<comment type="cofactor">
    <cofactor evidence="6">
        <name>Zn(2+)</name>
        <dbReference type="ChEBI" id="CHEBI:29105"/>
    </cofactor>
    <text evidence="6">Binds 1 zinc ion per subunit. The zinc ion is important for the structural integrity of the protein.</text>
</comment>
<dbReference type="PROSITE" id="PS51257">
    <property type="entry name" value="PROKAR_LIPOPROTEIN"/>
    <property type="match status" value="1"/>
</dbReference>
<dbReference type="Gene3D" id="2.170.150.20">
    <property type="entry name" value="Peptide methionine sulfoxide reductase"/>
    <property type="match status" value="1"/>
</dbReference>
<name>A0A518DTA0_9BACT</name>
<evidence type="ECO:0000256" key="7">
    <source>
        <dbReference type="SAM" id="MobiDB-lite"/>
    </source>
</evidence>
<dbReference type="EMBL" id="CP036433">
    <property type="protein sequence ID" value="QDU95076.1"/>
    <property type="molecule type" value="Genomic_DNA"/>
</dbReference>
<feature type="active site" description="Nucleophile" evidence="6">
    <location>
        <position position="190"/>
    </location>
</feature>
<keyword evidence="4 6" id="KW-0560">Oxidoreductase</keyword>
<dbReference type="AlphaFoldDB" id="A0A518DTA0"/>
<sequence precursor="true">MHILRTPVGLLASLAMLCLLTASGCAERPAGLTPAAQAAEPSGAAAPGTAETETPAVATAAKAATAAPTAAEEAIVLKTDEQLKAQLSAEQYFVTQKKGTERAFSGIYWNHKDDGVYRCVCCNAPLFDSGAKFDSHCGWPSYFQPLAGAIATNADRSHGMVRTEVVCAKCKAHLGHVFRDGPEPTGLRYCINSASLTFKKADETAEATSSPDPAVPAVKEKQ</sequence>
<evidence type="ECO:0000313" key="11">
    <source>
        <dbReference type="Proteomes" id="UP000317648"/>
    </source>
</evidence>
<dbReference type="InterPro" id="IPR011057">
    <property type="entry name" value="Mss4-like_sf"/>
</dbReference>
<reference evidence="10 11" key="1">
    <citation type="submission" date="2019-02" db="EMBL/GenBank/DDBJ databases">
        <title>Deep-cultivation of Planctomycetes and their phenomic and genomic characterization uncovers novel biology.</title>
        <authorList>
            <person name="Wiegand S."/>
            <person name="Jogler M."/>
            <person name="Boedeker C."/>
            <person name="Pinto D."/>
            <person name="Vollmers J."/>
            <person name="Rivas-Marin E."/>
            <person name="Kohn T."/>
            <person name="Peeters S.H."/>
            <person name="Heuer A."/>
            <person name="Rast P."/>
            <person name="Oberbeckmann S."/>
            <person name="Bunk B."/>
            <person name="Jeske O."/>
            <person name="Meyerdierks A."/>
            <person name="Storesund J.E."/>
            <person name="Kallscheuer N."/>
            <person name="Luecker S."/>
            <person name="Lage O.M."/>
            <person name="Pohl T."/>
            <person name="Merkel B.J."/>
            <person name="Hornburger P."/>
            <person name="Mueller R.-W."/>
            <person name="Bruemmer F."/>
            <person name="Labrenz M."/>
            <person name="Spormann A.M."/>
            <person name="Op den Camp H."/>
            <person name="Overmann J."/>
            <person name="Amann R."/>
            <person name="Jetten M.S.M."/>
            <person name="Mascher T."/>
            <person name="Medema M.H."/>
            <person name="Devos D.P."/>
            <person name="Kaster A.-K."/>
            <person name="Ovreas L."/>
            <person name="Rohde M."/>
            <person name="Galperin M.Y."/>
            <person name="Jogler C."/>
        </authorList>
    </citation>
    <scope>NUCLEOTIDE SEQUENCE [LARGE SCALE GENOMIC DNA]</scope>
    <source>
        <strain evidence="10 11">Pla85_3_4</strain>
    </source>
</reference>
<dbReference type="InterPro" id="IPR002579">
    <property type="entry name" value="Met_Sox_Rdtase_MsrB_dom"/>
</dbReference>
<dbReference type="GO" id="GO:0005737">
    <property type="term" value="C:cytoplasm"/>
    <property type="evidence" value="ECO:0007669"/>
    <property type="project" value="TreeGrafter"/>
</dbReference>
<dbReference type="KEGG" id="lcre:Pla8534_28880"/>
<dbReference type="Pfam" id="PF01641">
    <property type="entry name" value="SelR"/>
    <property type="match status" value="1"/>
</dbReference>
<evidence type="ECO:0000256" key="8">
    <source>
        <dbReference type="SAM" id="SignalP"/>
    </source>
</evidence>
<keyword evidence="11" id="KW-1185">Reference proteome</keyword>
<evidence type="ECO:0000256" key="6">
    <source>
        <dbReference type="HAMAP-Rule" id="MF_01400"/>
    </source>
</evidence>
<dbReference type="GO" id="GO:0033743">
    <property type="term" value="F:peptide-methionine (R)-S-oxide reductase activity"/>
    <property type="evidence" value="ECO:0007669"/>
    <property type="project" value="UniProtKB-UniRule"/>
</dbReference>
<evidence type="ECO:0000256" key="4">
    <source>
        <dbReference type="ARBA" id="ARBA00023002"/>
    </source>
</evidence>
<evidence type="ECO:0000313" key="10">
    <source>
        <dbReference type="EMBL" id="QDU95076.1"/>
    </source>
</evidence>
<feature type="binding site" evidence="6">
    <location>
        <position position="122"/>
    </location>
    <ligand>
        <name>Zn(2+)</name>
        <dbReference type="ChEBI" id="CHEBI:29105"/>
    </ligand>
</feature>
<dbReference type="PANTHER" id="PTHR10173:SF52">
    <property type="entry name" value="METHIONINE-R-SULFOXIDE REDUCTASE B1"/>
    <property type="match status" value="1"/>
</dbReference>
<dbReference type="EC" id="1.8.4.12" evidence="6"/>
<keyword evidence="8" id="KW-0732">Signal</keyword>
<dbReference type="GO" id="GO:0006979">
    <property type="term" value="P:response to oxidative stress"/>
    <property type="evidence" value="ECO:0007669"/>
    <property type="project" value="InterPro"/>
</dbReference>
<evidence type="ECO:0000259" key="9">
    <source>
        <dbReference type="PROSITE" id="PS51790"/>
    </source>
</evidence>
<dbReference type="GO" id="GO:0030091">
    <property type="term" value="P:protein repair"/>
    <property type="evidence" value="ECO:0007669"/>
    <property type="project" value="InterPro"/>
</dbReference>